<accession>A0A1Y5TKE4</accession>
<dbReference type="RefSeq" id="WP_085884102.1">
    <property type="nucleotide sequence ID" value="NZ_FWFR01000002.1"/>
</dbReference>
<protein>
    <submittedName>
        <fullName evidence="2">Uncharacterized protein</fullName>
    </submittedName>
</protein>
<feature type="region of interest" description="Disordered" evidence="1">
    <location>
        <begin position="79"/>
        <end position="101"/>
    </location>
</feature>
<sequence length="101" mass="11850">MVDRKDKHILRFNELRRDLDEVKEERGHWDQSDPYGETIEWLDAEIGRAMREIDETAEASWPDDDKEMEDRYTELRHALDRLRDGDTGATPAGHDGHAHHA</sequence>
<evidence type="ECO:0000313" key="2">
    <source>
        <dbReference type="EMBL" id="SLN62518.1"/>
    </source>
</evidence>
<keyword evidence="3" id="KW-1185">Reference proteome</keyword>
<evidence type="ECO:0000256" key="1">
    <source>
        <dbReference type="SAM" id="MobiDB-lite"/>
    </source>
</evidence>
<dbReference type="InParanoid" id="A0A1Y5TKE4"/>
<name>A0A1Y5TKE4_9PROT</name>
<dbReference type="AlphaFoldDB" id="A0A1Y5TKE4"/>
<dbReference type="EMBL" id="FWFR01000002">
    <property type="protein sequence ID" value="SLN62518.1"/>
    <property type="molecule type" value="Genomic_DNA"/>
</dbReference>
<reference evidence="2 3" key="1">
    <citation type="submission" date="2017-03" db="EMBL/GenBank/DDBJ databases">
        <authorList>
            <person name="Afonso C.L."/>
            <person name="Miller P.J."/>
            <person name="Scott M.A."/>
            <person name="Spackman E."/>
            <person name="Goraichik I."/>
            <person name="Dimitrov K.M."/>
            <person name="Suarez D.L."/>
            <person name="Swayne D.E."/>
        </authorList>
    </citation>
    <scope>NUCLEOTIDE SEQUENCE [LARGE SCALE GENOMIC DNA]</scope>
    <source>
        <strain evidence="2 3">CECT 7691</strain>
    </source>
</reference>
<organism evidence="2 3">
    <name type="scientific">Oceanibacterium hippocampi</name>
    <dbReference type="NCBI Taxonomy" id="745714"/>
    <lineage>
        <taxon>Bacteria</taxon>
        <taxon>Pseudomonadati</taxon>
        <taxon>Pseudomonadota</taxon>
        <taxon>Alphaproteobacteria</taxon>
        <taxon>Sneathiellales</taxon>
        <taxon>Sneathiellaceae</taxon>
        <taxon>Oceanibacterium</taxon>
    </lineage>
</organism>
<dbReference type="Proteomes" id="UP000193200">
    <property type="component" value="Unassembled WGS sequence"/>
</dbReference>
<evidence type="ECO:0000313" key="3">
    <source>
        <dbReference type="Proteomes" id="UP000193200"/>
    </source>
</evidence>
<proteinExistence type="predicted"/>
<gene>
    <name evidence="2" type="ORF">OCH7691_02770</name>
</gene>